<gene>
    <name evidence="3" type="ORF">LCGC14_1697280</name>
</gene>
<dbReference type="PANTHER" id="PTHR11259">
    <property type="entry name" value="RAS-RELATED GTP BINDING RAG/GTR YEAST"/>
    <property type="match status" value="1"/>
</dbReference>
<proteinExistence type="predicted"/>
<dbReference type="GO" id="GO:1904263">
    <property type="term" value="P:positive regulation of TORC1 signaling"/>
    <property type="evidence" value="ECO:0007669"/>
    <property type="project" value="TreeGrafter"/>
</dbReference>
<dbReference type="PRINTS" id="PR00449">
    <property type="entry name" value="RASTRNSFRMNG"/>
</dbReference>
<keyword evidence="2" id="KW-0342">GTP-binding</keyword>
<name>A0A0F9I6N2_9ZZZZ</name>
<accession>A0A0F9I6N2</accession>
<dbReference type="SUPFAM" id="SSF52540">
    <property type="entry name" value="P-loop containing nucleoside triphosphate hydrolases"/>
    <property type="match status" value="1"/>
</dbReference>
<evidence type="ECO:0000313" key="3">
    <source>
        <dbReference type="EMBL" id="KKM15319.1"/>
    </source>
</evidence>
<reference evidence="3" key="1">
    <citation type="journal article" date="2015" name="Nature">
        <title>Complex archaea that bridge the gap between prokaryotes and eukaryotes.</title>
        <authorList>
            <person name="Spang A."/>
            <person name="Saw J.H."/>
            <person name="Jorgensen S.L."/>
            <person name="Zaremba-Niedzwiedzka K."/>
            <person name="Martijn J."/>
            <person name="Lind A.E."/>
            <person name="van Eijk R."/>
            <person name="Schleper C."/>
            <person name="Guy L."/>
            <person name="Ettema T.J."/>
        </authorList>
    </citation>
    <scope>NUCLEOTIDE SEQUENCE</scope>
</reference>
<dbReference type="Gene3D" id="3.40.50.300">
    <property type="entry name" value="P-loop containing nucleotide triphosphate hydrolases"/>
    <property type="match status" value="1"/>
</dbReference>
<organism evidence="3">
    <name type="scientific">marine sediment metagenome</name>
    <dbReference type="NCBI Taxonomy" id="412755"/>
    <lineage>
        <taxon>unclassified sequences</taxon>
        <taxon>metagenomes</taxon>
        <taxon>ecological metagenomes</taxon>
    </lineage>
</organism>
<comment type="caution">
    <text evidence="3">The sequence shown here is derived from an EMBL/GenBank/DDBJ whole genome shotgun (WGS) entry which is preliminary data.</text>
</comment>
<dbReference type="InterPro" id="IPR006762">
    <property type="entry name" value="Gtr1_RagA"/>
</dbReference>
<sequence length="318" mass="36406">MKVLLFGPAGAGKTSLMRTTCLGYNFMKVINLKPTKGVSRENFIFRGIMELSLWDLGGQERYIERYFSESQRELIFSEVTTAVFMVDSATVDVEVRDIFDNFLKYLFEFSPQIGQAYVLLNKTDLQESKEDEFYEVLSKGLNGKFSDKVTFTPVSVKEGSAQHRLIEILDYEIQKSTLSIQRLGKIRHILDDLKVNTLSEYFLFNQPDGLIISSTFGKFESEPLQFMKFEIGTLDSNIYSIYQKIMEFQNISTLSPLKLSTVIYESEECWILVKEVINGAVLMAITKTKQPEVFSGVLNALNGEYFESLKTYLKSSDF</sequence>
<dbReference type="PROSITE" id="PS51417">
    <property type="entry name" value="ARF"/>
    <property type="match status" value="1"/>
</dbReference>
<dbReference type="GO" id="GO:1990131">
    <property type="term" value="C:Gtr1-Gtr2 GTPase complex"/>
    <property type="evidence" value="ECO:0007669"/>
    <property type="project" value="TreeGrafter"/>
</dbReference>
<evidence type="ECO:0008006" key="4">
    <source>
        <dbReference type="Google" id="ProtNLM"/>
    </source>
</evidence>
<dbReference type="GO" id="GO:0005525">
    <property type="term" value="F:GTP binding"/>
    <property type="evidence" value="ECO:0007669"/>
    <property type="project" value="UniProtKB-KW"/>
</dbReference>
<protein>
    <recommendedName>
        <fullName evidence="4">GTP-binding protein</fullName>
    </recommendedName>
</protein>
<dbReference type="InterPro" id="IPR027417">
    <property type="entry name" value="P-loop_NTPase"/>
</dbReference>
<evidence type="ECO:0000256" key="1">
    <source>
        <dbReference type="ARBA" id="ARBA00022741"/>
    </source>
</evidence>
<dbReference type="GO" id="GO:0005634">
    <property type="term" value="C:nucleus"/>
    <property type="evidence" value="ECO:0007669"/>
    <property type="project" value="TreeGrafter"/>
</dbReference>
<keyword evidence="1" id="KW-0547">Nucleotide-binding</keyword>
<dbReference type="Pfam" id="PF04670">
    <property type="entry name" value="Gtr1_RagA"/>
    <property type="match status" value="1"/>
</dbReference>
<dbReference type="GO" id="GO:0010507">
    <property type="term" value="P:negative regulation of autophagy"/>
    <property type="evidence" value="ECO:0007669"/>
    <property type="project" value="TreeGrafter"/>
</dbReference>
<dbReference type="GO" id="GO:0009267">
    <property type="term" value="P:cellular response to starvation"/>
    <property type="evidence" value="ECO:0007669"/>
    <property type="project" value="TreeGrafter"/>
</dbReference>
<dbReference type="GO" id="GO:0003924">
    <property type="term" value="F:GTPase activity"/>
    <property type="evidence" value="ECO:0007669"/>
    <property type="project" value="TreeGrafter"/>
</dbReference>
<dbReference type="GO" id="GO:0005764">
    <property type="term" value="C:lysosome"/>
    <property type="evidence" value="ECO:0007669"/>
    <property type="project" value="TreeGrafter"/>
</dbReference>
<dbReference type="PANTHER" id="PTHR11259:SF1">
    <property type="entry name" value="RAS-RELATED GTP-BINDING PROTEIN"/>
    <property type="match status" value="1"/>
</dbReference>
<dbReference type="AlphaFoldDB" id="A0A0F9I6N2"/>
<evidence type="ECO:0000256" key="2">
    <source>
        <dbReference type="ARBA" id="ARBA00023134"/>
    </source>
</evidence>
<dbReference type="EMBL" id="LAZR01014936">
    <property type="protein sequence ID" value="KKM15319.1"/>
    <property type="molecule type" value="Genomic_DNA"/>
</dbReference>